<dbReference type="InterPro" id="IPR015884">
    <property type="entry name" value="Malic_enzyme_CS"/>
</dbReference>
<dbReference type="GO" id="GO:0005829">
    <property type="term" value="C:cytosol"/>
    <property type="evidence" value="ECO:0007669"/>
    <property type="project" value="TreeGrafter"/>
</dbReference>
<gene>
    <name evidence="11" type="ORF">PILCRDRAFT_820687</name>
</gene>
<sequence>MSTPTTFRVALRGNAILTSPRFNKGTGFTLKERKEFGLTSRLPSRVNTLDEQCARAWDQLQSRETPIRKNSFLQSMKEQNWVLYYTLLLRHLRDLIPIIYTPTEADAIANYSHLFRRSEGMYLSFPDMDTMEEDFLEQTKGRDIDLVVCSDAEAILGIGDQGVGGIGIATAKSVIYTLIGGIDPSKALSVTLDVGTNNEDLLNDHLYVGWPEKRVRGEAYDKFIDKFVQLVRKYFPHSLLHFEDFGVTNAERLLELYRDHHSCFNDDIQGTGAVTLAAVMAAIGVTKSKLVDQRFIIYGAGSAGLGITRQLRDGIVTADSISPAEANKKFYLIDKFGLIKQSLGESKIRQDLSDFVRPDDEWDGVPTNDKGEITLLEVVKKIKPTVLIGCSTHAGGFTKEVVQAMADGCDRPIILPLSNPSRLVEVDPKDANEWTGGKALLATGSPFPPAKMPNGKDYVIAECNNALIYPGLGLGAILSKSRTISDEMIIAGARRLASLSPALTDPDNALLPDFGDSPAVNFEVAIAVAEQAISEGSAGVDWKKEEVREKAKEKQWEPIYGEYVYDKDGET</sequence>
<dbReference type="GO" id="GO:0005739">
    <property type="term" value="C:mitochondrion"/>
    <property type="evidence" value="ECO:0007669"/>
    <property type="project" value="TreeGrafter"/>
</dbReference>
<feature type="binding site" evidence="6">
    <location>
        <position position="419"/>
    </location>
    <ligand>
        <name>(S)-malate</name>
        <dbReference type="ChEBI" id="CHEBI:15589"/>
    </ligand>
</feature>
<evidence type="ECO:0000313" key="11">
    <source>
        <dbReference type="EMBL" id="KIM82304.1"/>
    </source>
</evidence>
<dbReference type="InterPro" id="IPR012301">
    <property type="entry name" value="Malic_N_dom"/>
</dbReference>
<feature type="binding site" evidence="7">
    <location>
        <position position="267"/>
    </location>
    <ligand>
        <name>a divalent metal cation</name>
        <dbReference type="ChEBI" id="CHEBI:60240"/>
    </ligand>
</feature>
<dbReference type="GO" id="GO:0051287">
    <property type="term" value="F:NAD binding"/>
    <property type="evidence" value="ECO:0007669"/>
    <property type="project" value="InterPro"/>
</dbReference>
<proteinExistence type="inferred from homology"/>
<dbReference type="PROSITE" id="PS00331">
    <property type="entry name" value="MALIC_ENZYMES"/>
    <property type="match status" value="1"/>
</dbReference>
<dbReference type="GO" id="GO:0004471">
    <property type="term" value="F:malate dehydrogenase (decarboxylating) (NAD+) activity"/>
    <property type="evidence" value="ECO:0007669"/>
    <property type="project" value="TreeGrafter"/>
</dbReference>
<dbReference type="HOGENOM" id="CLU_011405_5_2_1"/>
<dbReference type="FunCoup" id="A0A0C3FRF0">
    <property type="interactions" value="340"/>
</dbReference>
<keyword evidence="12" id="KW-1185">Reference proteome</keyword>
<keyword evidence="8" id="KW-0560">Oxidoreductase</keyword>
<feature type="domain" description="Malic enzyme NAD-binding" evidence="9">
    <location>
        <begin position="268"/>
        <end position="533"/>
    </location>
</feature>
<dbReference type="Gene3D" id="3.40.50.10380">
    <property type="entry name" value="Malic enzyme, N-terminal domain"/>
    <property type="match status" value="1"/>
</dbReference>
<name>A0A0C3FRF0_PILCF</name>
<dbReference type="SUPFAM" id="SSF53223">
    <property type="entry name" value="Aminoacid dehydrogenase-like, N-terminal domain"/>
    <property type="match status" value="1"/>
</dbReference>
<feature type="binding site" evidence="6">
    <location>
        <position position="464"/>
    </location>
    <ligand>
        <name>(S)-malate</name>
        <dbReference type="ChEBI" id="CHEBI:15589"/>
    </ligand>
</feature>
<dbReference type="PIRSF" id="PIRSF000106">
    <property type="entry name" value="ME"/>
    <property type="match status" value="1"/>
</dbReference>
<dbReference type="Proteomes" id="UP000054166">
    <property type="component" value="Unassembled WGS sequence"/>
</dbReference>
<evidence type="ECO:0000256" key="7">
    <source>
        <dbReference type="PIRSR" id="PIRSR000106-3"/>
    </source>
</evidence>
<feature type="active site" description="Proton acceptor" evidence="5">
    <location>
        <position position="172"/>
    </location>
</feature>
<evidence type="ECO:0000256" key="3">
    <source>
        <dbReference type="ARBA" id="ARBA00022723"/>
    </source>
</evidence>
<dbReference type="InterPro" id="IPR037062">
    <property type="entry name" value="Malic_N_dom_sf"/>
</dbReference>
<reference evidence="12" key="2">
    <citation type="submission" date="2015-01" db="EMBL/GenBank/DDBJ databases">
        <title>Evolutionary Origins and Diversification of the Mycorrhizal Mutualists.</title>
        <authorList>
            <consortium name="DOE Joint Genome Institute"/>
            <consortium name="Mycorrhizal Genomics Consortium"/>
            <person name="Kohler A."/>
            <person name="Kuo A."/>
            <person name="Nagy L.G."/>
            <person name="Floudas D."/>
            <person name="Copeland A."/>
            <person name="Barry K.W."/>
            <person name="Cichocki N."/>
            <person name="Veneault-Fourrey C."/>
            <person name="LaButti K."/>
            <person name="Lindquist E.A."/>
            <person name="Lipzen A."/>
            <person name="Lundell T."/>
            <person name="Morin E."/>
            <person name="Murat C."/>
            <person name="Riley R."/>
            <person name="Ohm R."/>
            <person name="Sun H."/>
            <person name="Tunlid A."/>
            <person name="Henrissat B."/>
            <person name="Grigoriev I.V."/>
            <person name="Hibbett D.S."/>
            <person name="Martin F."/>
        </authorList>
    </citation>
    <scope>NUCLEOTIDE SEQUENCE [LARGE SCALE GENOMIC DNA]</scope>
    <source>
        <strain evidence="12">F 1598</strain>
    </source>
</reference>
<dbReference type="OrthoDB" id="5365701at2759"/>
<dbReference type="PRINTS" id="PR00072">
    <property type="entry name" value="MALOXRDTASE"/>
</dbReference>
<dbReference type="GO" id="GO:0046872">
    <property type="term" value="F:metal ion binding"/>
    <property type="evidence" value="ECO:0007669"/>
    <property type="project" value="UniProtKB-KW"/>
</dbReference>
<feature type="binding site" evidence="7">
    <location>
        <position position="244"/>
    </location>
    <ligand>
        <name>a divalent metal cation</name>
        <dbReference type="ChEBI" id="CHEBI:60240"/>
    </ligand>
</feature>
<comment type="cofactor">
    <cofactor evidence="1">
        <name>Mn(2+)</name>
        <dbReference type="ChEBI" id="CHEBI:29035"/>
    </cofactor>
</comment>
<protein>
    <recommendedName>
        <fullName evidence="8">Malic enzyme</fullName>
    </recommendedName>
</protein>
<dbReference type="PANTHER" id="PTHR23406:SF34">
    <property type="entry name" value="NAD-DEPENDENT MALIC ENZYME, MITOCHONDRIAL"/>
    <property type="match status" value="1"/>
</dbReference>
<dbReference type="FunFam" id="3.40.50.10380:FF:000001">
    <property type="entry name" value="NAD-dependent malic enzyme"/>
    <property type="match status" value="1"/>
</dbReference>
<dbReference type="InterPro" id="IPR036291">
    <property type="entry name" value="NAD(P)-bd_dom_sf"/>
</dbReference>
<dbReference type="SMART" id="SM01274">
    <property type="entry name" value="malic"/>
    <property type="match status" value="1"/>
</dbReference>
<evidence type="ECO:0000256" key="2">
    <source>
        <dbReference type="ARBA" id="ARBA00008785"/>
    </source>
</evidence>
<dbReference type="AlphaFoldDB" id="A0A0C3FRF0"/>
<keyword evidence="4" id="KW-0520">NAD</keyword>
<dbReference type="InParanoid" id="A0A0C3FRF0"/>
<feature type="active site" description="Proton donor" evidence="5">
    <location>
        <position position="100"/>
    </location>
</feature>
<dbReference type="InterPro" id="IPR001891">
    <property type="entry name" value="Malic_OxRdtase"/>
</dbReference>
<evidence type="ECO:0000256" key="6">
    <source>
        <dbReference type="PIRSR" id="PIRSR000106-2"/>
    </source>
</evidence>
<evidence type="ECO:0000256" key="5">
    <source>
        <dbReference type="PIRSR" id="PIRSR000106-1"/>
    </source>
</evidence>
<dbReference type="Gene3D" id="3.40.50.720">
    <property type="entry name" value="NAD(P)-binding Rossmann-like Domain"/>
    <property type="match status" value="1"/>
</dbReference>
<dbReference type="NCBIfam" id="NF010052">
    <property type="entry name" value="PRK13529.1"/>
    <property type="match status" value="1"/>
</dbReference>
<comment type="similarity">
    <text evidence="2 8">Belongs to the malic enzymes family.</text>
</comment>
<dbReference type="Pfam" id="PF00390">
    <property type="entry name" value="malic"/>
    <property type="match status" value="1"/>
</dbReference>
<evidence type="ECO:0000313" key="12">
    <source>
        <dbReference type="Proteomes" id="UP000054166"/>
    </source>
</evidence>
<dbReference type="SMART" id="SM00919">
    <property type="entry name" value="Malic_M"/>
    <property type="match status" value="1"/>
</dbReference>
<accession>A0A0C3FRF0</accession>
<dbReference type="PANTHER" id="PTHR23406">
    <property type="entry name" value="MALIC ENZYME-RELATED"/>
    <property type="match status" value="1"/>
</dbReference>
<evidence type="ECO:0000256" key="1">
    <source>
        <dbReference type="ARBA" id="ARBA00001936"/>
    </source>
</evidence>
<evidence type="ECO:0000256" key="8">
    <source>
        <dbReference type="RuleBase" id="RU003426"/>
    </source>
</evidence>
<feature type="domain" description="Malic enzyme N-terminal" evidence="10">
    <location>
        <begin position="77"/>
        <end position="258"/>
    </location>
</feature>
<dbReference type="GO" id="GO:0006108">
    <property type="term" value="P:malate metabolic process"/>
    <property type="evidence" value="ECO:0007669"/>
    <property type="project" value="TreeGrafter"/>
</dbReference>
<evidence type="ECO:0000259" key="9">
    <source>
        <dbReference type="SMART" id="SM00919"/>
    </source>
</evidence>
<comment type="cofactor">
    <cofactor evidence="7">
        <name>Mg(2+)</name>
        <dbReference type="ChEBI" id="CHEBI:18420"/>
    </cofactor>
    <cofactor evidence="7">
        <name>Mn(2+)</name>
        <dbReference type="ChEBI" id="CHEBI:29035"/>
    </cofactor>
    <text evidence="7">Divalent metal cations. Prefers magnesium or manganese.</text>
</comment>
<dbReference type="InterPro" id="IPR046346">
    <property type="entry name" value="Aminoacid_DH-like_N_sf"/>
</dbReference>
<organism evidence="11 12">
    <name type="scientific">Piloderma croceum (strain F 1598)</name>
    <dbReference type="NCBI Taxonomy" id="765440"/>
    <lineage>
        <taxon>Eukaryota</taxon>
        <taxon>Fungi</taxon>
        <taxon>Dikarya</taxon>
        <taxon>Basidiomycota</taxon>
        <taxon>Agaricomycotina</taxon>
        <taxon>Agaricomycetes</taxon>
        <taxon>Agaricomycetidae</taxon>
        <taxon>Atheliales</taxon>
        <taxon>Atheliaceae</taxon>
        <taxon>Piloderma</taxon>
    </lineage>
</organism>
<evidence type="ECO:0000259" key="10">
    <source>
        <dbReference type="SMART" id="SM01274"/>
    </source>
</evidence>
<keyword evidence="3 7" id="KW-0479">Metal-binding</keyword>
<dbReference type="Pfam" id="PF03949">
    <property type="entry name" value="Malic_M"/>
    <property type="match status" value="1"/>
</dbReference>
<dbReference type="SUPFAM" id="SSF51735">
    <property type="entry name" value="NAD(P)-binding Rossmann-fold domains"/>
    <property type="match status" value="1"/>
</dbReference>
<evidence type="ECO:0000256" key="4">
    <source>
        <dbReference type="ARBA" id="ARBA00023027"/>
    </source>
</evidence>
<dbReference type="EMBL" id="KN832995">
    <property type="protein sequence ID" value="KIM82304.1"/>
    <property type="molecule type" value="Genomic_DNA"/>
</dbReference>
<dbReference type="InterPro" id="IPR012302">
    <property type="entry name" value="Malic_NAD-bd"/>
</dbReference>
<feature type="binding site" evidence="7">
    <location>
        <position position="243"/>
    </location>
    <ligand>
        <name>a divalent metal cation</name>
        <dbReference type="ChEBI" id="CHEBI:60240"/>
    </ligand>
</feature>
<reference evidence="11 12" key="1">
    <citation type="submission" date="2014-04" db="EMBL/GenBank/DDBJ databases">
        <authorList>
            <consortium name="DOE Joint Genome Institute"/>
            <person name="Kuo A."/>
            <person name="Tarkka M."/>
            <person name="Buscot F."/>
            <person name="Kohler A."/>
            <person name="Nagy L.G."/>
            <person name="Floudas D."/>
            <person name="Copeland A."/>
            <person name="Barry K.W."/>
            <person name="Cichocki N."/>
            <person name="Veneault-Fourrey C."/>
            <person name="LaButti K."/>
            <person name="Lindquist E.A."/>
            <person name="Lipzen A."/>
            <person name="Lundell T."/>
            <person name="Morin E."/>
            <person name="Murat C."/>
            <person name="Sun H."/>
            <person name="Tunlid A."/>
            <person name="Henrissat B."/>
            <person name="Grigoriev I.V."/>
            <person name="Hibbett D.S."/>
            <person name="Martin F."/>
            <person name="Nordberg H.P."/>
            <person name="Cantor M.N."/>
            <person name="Hua S.X."/>
        </authorList>
    </citation>
    <scope>NUCLEOTIDE SEQUENCE [LARGE SCALE GENOMIC DNA]</scope>
    <source>
        <strain evidence="11 12">F 1598</strain>
    </source>
</reference>
<dbReference type="STRING" id="765440.A0A0C3FRF0"/>